<dbReference type="EMBL" id="AVOT02001468">
    <property type="protein sequence ID" value="MBW0467040.1"/>
    <property type="molecule type" value="Genomic_DNA"/>
</dbReference>
<gene>
    <name evidence="1" type="ORF">O181_006755</name>
</gene>
<organism evidence="1 2">
    <name type="scientific">Austropuccinia psidii MF-1</name>
    <dbReference type="NCBI Taxonomy" id="1389203"/>
    <lineage>
        <taxon>Eukaryota</taxon>
        <taxon>Fungi</taxon>
        <taxon>Dikarya</taxon>
        <taxon>Basidiomycota</taxon>
        <taxon>Pucciniomycotina</taxon>
        <taxon>Pucciniomycetes</taxon>
        <taxon>Pucciniales</taxon>
        <taxon>Sphaerophragmiaceae</taxon>
        <taxon>Austropuccinia</taxon>
    </lineage>
</organism>
<evidence type="ECO:0000313" key="2">
    <source>
        <dbReference type="Proteomes" id="UP000765509"/>
    </source>
</evidence>
<evidence type="ECO:0000313" key="1">
    <source>
        <dbReference type="EMBL" id="MBW0467040.1"/>
    </source>
</evidence>
<comment type="caution">
    <text evidence="1">The sequence shown here is derived from an EMBL/GenBank/DDBJ whole genome shotgun (WGS) entry which is preliminary data.</text>
</comment>
<dbReference type="Proteomes" id="UP000765509">
    <property type="component" value="Unassembled WGS sequence"/>
</dbReference>
<proteinExistence type="predicted"/>
<accession>A0A9Q3BLL5</accession>
<sequence>MTNSKDIKRVIPVKPAQVDKMLEEWVQQEIQNSMIITGDVLGGKWKYFAILLGVPINDWLPLSNEGLDCLKNCNSLKTHKQNGEIGSPNLAYVPG</sequence>
<dbReference type="AlphaFoldDB" id="A0A9Q3BLL5"/>
<keyword evidence="2" id="KW-1185">Reference proteome</keyword>
<dbReference type="OrthoDB" id="2507670at2759"/>
<name>A0A9Q3BLL5_9BASI</name>
<reference evidence="1" key="1">
    <citation type="submission" date="2021-03" db="EMBL/GenBank/DDBJ databases">
        <title>Draft genome sequence of rust myrtle Austropuccinia psidii MF-1, a brazilian biotype.</title>
        <authorList>
            <person name="Quecine M.C."/>
            <person name="Pachon D.M.R."/>
            <person name="Bonatelli M.L."/>
            <person name="Correr F.H."/>
            <person name="Franceschini L.M."/>
            <person name="Leite T.F."/>
            <person name="Margarido G.R.A."/>
            <person name="Almeida C.A."/>
            <person name="Ferrarezi J.A."/>
            <person name="Labate C.A."/>
        </authorList>
    </citation>
    <scope>NUCLEOTIDE SEQUENCE</scope>
    <source>
        <strain evidence="1">MF-1</strain>
    </source>
</reference>
<protein>
    <submittedName>
        <fullName evidence="1">Uncharacterized protein</fullName>
    </submittedName>
</protein>